<accession>A0A397SN11</accession>
<protein>
    <submittedName>
        <fullName evidence="1">Uncharacterized protein</fullName>
    </submittedName>
</protein>
<comment type="caution">
    <text evidence="1">The sequence shown here is derived from an EMBL/GenBank/DDBJ whole genome shotgun (WGS) entry which is preliminary data.</text>
</comment>
<dbReference type="Proteomes" id="UP000265703">
    <property type="component" value="Unassembled WGS sequence"/>
</dbReference>
<gene>
    <name evidence="1" type="ORF">C1645_832916</name>
</gene>
<sequence length="210" mass="25528">MNFIKNFFHFNKHQSEQKYLSDDVIEQIKDFNCRNLTKEQKLLIDKLILNKKLKNLYKKYGLCKECKQPNTAYEHCQSCKQKYLSNDVFEQIKDFNFHNLTKEQKLSIDKLILNRKLKNLYKKYGLCKECKQPNTGIGWCDKCFTKQIGQEYLSDDIFEQIKDFRYDWLTKEQKLLINKLILNEELKKRYKKYGLCKECKQPKINWSWCN</sequence>
<keyword evidence="2" id="KW-1185">Reference proteome</keyword>
<name>A0A397SN11_9GLOM</name>
<evidence type="ECO:0000313" key="1">
    <source>
        <dbReference type="EMBL" id="RIA84004.1"/>
    </source>
</evidence>
<reference evidence="1 2" key="1">
    <citation type="submission" date="2018-06" db="EMBL/GenBank/DDBJ databases">
        <title>Comparative genomics reveals the genomic features of Rhizophagus irregularis, R. cerebriforme, R. diaphanum and Gigaspora rosea, and their symbiotic lifestyle signature.</title>
        <authorList>
            <person name="Morin E."/>
            <person name="San Clemente H."/>
            <person name="Chen E.C.H."/>
            <person name="De La Providencia I."/>
            <person name="Hainaut M."/>
            <person name="Kuo A."/>
            <person name="Kohler A."/>
            <person name="Murat C."/>
            <person name="Tang N."/>
            <person name="Roy S."/>
            <person name="Loubradou J."/>
            <person name="Henrissat B."/>
            <person name="Grigoriev I.V."/>
            <person name="Corradi N."/>
            <person name="Roux C."/>
            <person name="Martin F.M."/>
        </authorList>
    </citation>
    <scope>NUCLEOTIDE SEQUENCE [LARGE SCALE GENOMIC DNA]</scope>
    <source>
        <strain evidence="1 2">DAOM 227022</strain>
    </source>
</reference>
<organism evidence="1 2">
    <name type="scientific">Glomus cerebriforme</name>
    <dbReference type="NCBI Taxonomy" id="658196"/>
    <lineage>
        <taxon>Eukaryota</taxon>
        <taxon>Fungi</taxon>
        <taxon>Fungi incertae sedis</taxon>
        <taxon>Mucoromycota</taxon>
        <taxon>Glomeromycotina</taxon>
        <taxon>Glomeromycetes</taxon>
        <taxon>Glomerales</taxon>
        <taxon>Glomeraceae</taxon>
        <taxon>Glomus</taxon>
    </lineage>
</organism>
<evidence type="ECO:0000313" key="2">
    <source>
        <dbReference type="Proteomes" id="UP000265703"/>
    </source>
</evidence>
<dbReference type="AlphaFoldDB" id="A0A397SN11"/>
<dbReference type="EMBL" id="QKYT01000525">
    <property type="protein sequence ID" value="RIA84004.1"/>
    <property type="molecule type" value="Genomic_DNA"/>
</dbReference>
<proteinExistence type="predicted"/>
<feature type="non-terminal residue" evidence="1">
    <location>
        <position position="210"/>
    </location>
</feature>